<comment type="caution">
    <text evidence="3">The sequence shown here is derived from an EMBL/GenBank/DDBJ whole genome shotgun (WGS) entry which is preliminary data.</text>
</comment>
<evidence type="ECO:0000256" key="1">
    <source>
        <dbReference type="SAM" id="MobiDB-lite"/>
    </source>
</evidence>
<feature type="chain" id="PRO_5040908737" evidence="2">
    <location>
        <begin position="22"/>
        <end position="282"/>
    </location>
</feature>
<reference evidence="3" key="1">
    <citation type="submission" date="2022-07" db="EMBL/GenBank/DDBJ databases">
        <title>Phylogenomic reconstructions and comparative analyses of Kickxellomycotina fungi.</title>
        <authorList>
            <person name="Reynolds N.K."/>
            <person name="Stajich J.E."/>
            <person name="Barry K."/>
            <person name="Grigoriev I.V."/>
            <person name="Crous P."/>
            <person name="Smith M.E."/>
        </authorList>
    </citation>
    <scope>NUCLEOTIDE SEQUENCE</scope>
    <source>
        <strain evidence="3">NBRC 100468</strain>
    </source>
</reference>
<evidence type="ECO:0000313" key="3">
    <source>
        <dbReference type="EMBL" id="KAJ1915741.1"/>
    </source>
</evidence>
<evidence type="ECO:0000313" key="4">
    <source>
        <dbReference type="Proteomes" id="UP001150538"/>
    </source>
</evidence>
<proteinExistence type="predicted"/>
<accession>A0A9W8DSA6</accession>
<keyword evidence="2" id="KW-0732">Signal</keyword>
<feature type="region of interest" description="Disordered" evidence="1">
    <location>
        <begin position="72"/>
        <end position="123"/>
    </location>
</feature>
<dbReference type="EMBL" id="JANBPU010000132">
    <property type="protein sequence ID" value="KAJ1915741.1"/>
    <property type="molecule type" value="Genomic_DNA"/>
</dbReference>
<keyword evidence="4" id="KW-1185">Reference proteome</keyword>
<organism evidence="3 4">
    <name type="scientific">Mycoemilia scoparia</name>
    <dbReference type="NCBI Taxonomy" id="417184"/>
    <lineage>
        <taxon>Eukaryota</taxon>
        <taxon>Fungi</taxon>
        <taxon>Fungi incertae sedis</taxon>
        <taxon>Zoopagomycota</taxon>
        <taxon>Kickxellomycotina</taxon>
        <taxon>Kickxellomycetes</taxon>
        <taxon>Kickxellales</taxon>
        <taxon>Kickxellaceae</taxon>
        <taxon>Mycoemilia</taxon>
    </lineage>
</organism>
<name>A0A9W8DSA6_9FUNG</name>
<feature type="signal peptide" evidence="2">
    <location>
        <begin position="1"/>
        <end position="21"/>
    </location>
</feature>
<protein>
    <submittedName>
        <fullName evidence="3">Uncharacterized protein</fullName>
    </submittedName>
</protein>
<dbReference type="Proteomes" id="UP001150538">
    <property type="component" value="Unassembled WGS sequence"/>
</dbReference>
<feature type="compositionally biased region" description="Low complexity" evidence="1">
    <location>
        <begin position="100"/>
        <end position="121"/>
    </location>
</feature>
<dbReference type="AlphaFoldDB" id="A0A9W8DSA6"/>
<sequence length="282" mass="26355">MKTSFSAAFIAFASLMLSANAAPQIFGGAGAPGIAGSHGPDGFGHGAPGALQGVPGLASAFDPAHNFANFGGSVPGFPNGHPGSNGASDAPGPFHKKRQVPSAGAPGVPGAAGPNPAVDPAQNSAIAGQIPGVPNLPGFAAGQVAGFPAGHPGSQGFIGAPGPFHKKRHAGADAPPNGAPQGIGGGAPAVPGVNVNAGIPQANPGASPADQAGNLAWQKAWVEALNAQASALGGNLQQPGVSGGIPGGAVGAGVGGAPFQGFGNGAPGFNGGAPGASFAPGH</sequence>
<evidence type="ECO:0000256" key="2">
    <source>
        <dbReference type="SAM" id="SignalP"/>
    </source>
</evidence>
<gene>
    <name evidence="3" type="ORF">H4219_004158</name>
</gene>